<evidence type="ECO:0000256" key="1">
    <source>
        <dbReference type="ARBA" id="ARBA00005801"/>
    </source>
</evidence>
<evidence type="ECO:0000313" key="4">
    <source>
        <dbReference type="EMBL" id="GIE96492.1"/>
    </source>
</evidence>
<feature type="transmembrane region" description="Helical" evidence="2">
    <location>
        <begin position="211"/>
        <end position="228"/>
    </location>
</feature>
<protein>
    <submittedName>
        <fullName evidence="4">Prepilin peptidase</fullName>
    </submittedName>
</protein>
<dbReference type="GO" id="GO:0005886">
    <property type="term" value="C:plasma membrane"/>
    <property type="evidence" value="ECO:0007669"/>
    <property type="project" value="TreeGrafter"/>
</dbReference>
<reference evidence="4" key="1">
    <citation type="submission" date="2021-01" db="EMBL/GenBank/DDBJ databases">
        <title>Whole genome shotgun sequence of Actinoplanes rishiriensis NBRC 108556.</title>
        <authorList>
            <person name="Komaki H."/>
            <person name="Tamura T."/>
        </authorList>
    </citation>
    <scope>NUCLEOTIDE SEQUENCE</scope>
    <source>
        <strain evidence="4">NBRC 108556</strain>
    </source>
</reference>
<dbReference type="RefSeq" id="WP_239162859.1">
    <property type="nucleotide sequence ID" value="NZ_BOMV01000048.1"/>
</dbReference>
<organism evidence="4 5">
    <name type="scientific">Paractinoplanes rishiriensis</name>
    <dbReference type="NCBI Taxonomy" id="1050105"/>
    <lineage>
        <taxon>Bacteria</taxon>
        <taxon>Bacillati</taxon>
        <taxon>Actinomycetota</taxon>
        <taxon>Actinomycetes</taxon>
        <taxon>Micromonosporales</taxon>
        <taxon>Micromonosporaceae</taxon>
        <taxon>Paractinoplanes</taxon>
    </lineage>
</organism>
<proteinExistence type="inferred from homology"/>
<evidence type="ECO:0000313" key="5">
    <source>
        <dbReference type="Proteomes" id="UP000636960"/>
    </source>
</evidence>
<dbReference type="Pfam" id="PF01478">
    <property type="entry name" value="Peptidase_A24"/>
    <property type="match status" value="1"/>
</dbReference>
<name>A0A919K072_9ACTN</name>
<feature type="transmembrane region" description="Helical" evidence="2">
    <location>
        <begin position="169"/>
        <end position="196"/>
    </location>
</feature>
<comment type="similarity">
    <text evidence="1">Belongs to the peptidase A24 family.</text>
</comment>
<dbReference type="InterPro" id="IPR000045">
    <property type="entry name" value="Prepilin_IV_endopep_pep"/>
</dbReference>
<dbReference type="EMBL" id="BOMV01000048">
    <property type="protein sequence ID" value="GIE96492.1"/>
    <property type="molecule type" value="Genomic_DNA"/>
</dbReference>
<keyword evidence="2" id="KW-0812">Transmembrane</keyword>
<dbReference type="Proteomes" id="UP000636960">
    <property type="component" value="Unassembled WGS sequence"/>
</dbReference>
<dbReference type="Gene3D" id="1.20.120.1220">
    <property type="match status" value="1"/>
</dbReference>
<feature type="transmembrane region" description="Helical" evidence="2">
    <location>
        <begin position="113"/>
        <end position="131"/>
    </location>
</feature>
<evidence type="ECO:0000259" key="3">
    <source>
        <dbReference type="Pfam" id="PF01478"/>
    </source>
</evidence>
<comment type="caution">
    <text evidence="4">The sequence shown here is derived from an EMBL/GenBank/DDBJ whole genome shotgun (WGS) entry which is preliminary data.</text>
</comment>
<dbReference type="PANTHER" id="PTHR30487">
    <property type="entry name" value="TYPE 4 PREPILIN-LIKE PROTEINS LEADER PEPTIDE-PROCESSING ENZYME"/>
    <property type="match status" value="1"/>
</dbReference>
<feature type="transmembrane region" description="Helical" evidence="2">
    <location>
        <begin position="137"/>
        <end position="157"/>
    </location>
</feature>
<dbReference type="GO" id="GO:0004190">
    <property type="term" value="F:aspartic-type endopeptidase activity"/>
    <property type="evidence" value="ECO:0007669"/>
    <property type="project" value="InterPro"/>
</dbReference>
<accession>A0A919K072</accession>
<evidence type="ECO:0000256" key="2">
    <source>
        <dbReference type="SAM" id="Phobius"/>
    </source>
</evidence>
<sequence length="229" mass="22867">MSPLLVISAAVFGAATAAFLPRLAERLAVRNGEGVRQSCAVCSRPFSPGMHGWVRVGAACACTGGCLRVVSTGAAVATALAVAVGPLPLLPVYLLAAVPALLLAMIDVRCLRLPDPLVAALVVIAGVPLGVLRPEQIGTALAAGVGALVAYGIIALLPWRGLGLGDVKLAAALALILGFTGTDAVLAGVLTAHLIIGPVAMFRLITGPRRAIPFGPALLAGALIAITTA</sequence>
<dbReference type="AlphaFoldDB" id="A0A919K072"/>
<keyword evidence="2" id="KW-1133">Transmembrane helix</keyword>
<dbReference type="InterPro" id="IPR050882">
    <property type="entry name" value="Prepilin_peptidase/N-MTase"/>
</dbReference>
<dbReference type="GO" id="GO:0006465">
    <property type="term" value="P:signal peptide processing"/>
    <property type="evidence" value="ECO:0007669"/>
    <property type="project" value="TreeGrafter"/>
</dbReference>
<keyword evidence="2" id="KW-0472">Membrane</keyword>
<keyword evidence="5" id="KW-1185">Reference proteome</keyword>
<feature type="domain" description="Prepilin type IV endopeptidase peptidase" evidence="3">
    <location>
        <begin position="97"/>
        <end position="190"/>
    </location>
</feature>
<gene>
    <name evidence="4" type="ORF">Ari01nite_39570</name>
</gene>
<dbReference type="PANTHER" id="PTHR30487:SF0">
    <property type="entry name" value="PREPILIN LEADER PEPTIDASE_N-METHYLTRANSFERASE-RELATED"/>
    <property type="match status" value="1"/>
</dbReference>